<dbReference type="EMBL" id="WSRP01000009">
    <property type="protein sequence ID" value="MVX56384.1"/>
    <property type="molecule type" value="Genomic_DNA"/>
</dbReference>
<protein>
    <submittedName>
        <fullName evidence="2">Phosphoadenosine phosphosulfate reductase family protein</fullName>
    </submittedName>
</protein>
<evidence type="ECO:0000313" key="2">
    <source>
        <dbReference type="EMBL" id="MVX56384.1"/>
    </source>
</evidence>
<dbReference type="InterPro" id="IPR014729">
    <property type="entry name" value="Rossmann-like_a/b/a_fold"/>
</dbReference>
<sequence length="288" mass="33463">MRKIISVSGGKDSTAVALLAMEQNKPEDVIFVFCDTGNEHHLTYEYLNYLDEFFQSKGFSKIKRLKRDCTERLKRKAERLKDRPEIAKLIKPTGNPFLDICLVYGRFPDFNHRFCTKELKVKVFDDFVNQFLEKGESVESWTGVRADESVKRSKLPERELRKEHKKTGAQCWDIRPILTWTTEDVFKKIEESEIKANPLYEMGFSRVGCTPCILANKADLKLLSDLSQIEFYKIEMWEKYLQKGSANGTATYYYSKGHEGVWAKVLWANTYIKRGRPKKEAIDGGTRL</sequence>
<gene>
    <name evidence="2" type="ORF">E5987_04070</name>
</gene>
<dbReference type="OrthoDB" id="9794018at2"/>
<dbReference type="PANTHER" id="PTHR43196">
    <property type="entry name" value="SULFATE ADENYLYLTRANSFERASE SUBUNIT 2"/>
    <property type="match status" value="1"/>
</dbReference>
<dbReference type="SUPFAM" id="SSF52402">
    <property type="entry name" value="Adenine nucleotide alpha hydrolases-like"/>
    <property type="match status" value="1"/>
</dbReference>
<accession>A0A6L6YGB0</accession>
<dbReference type="GO" id="GO:0003824">
    <property type="term" value="F:catalytic activity"/>
    <property type="evidence" value="ECO:0007669"/>
    <property type="project" value="InterPro"/>
</dbReference>
<dbReference type="InterPro" id="IPR002500">
    <property type="entry name" value="PAPS_reduct_dom"/>
</dbReference>
<feature type="domain" description="Phosphoadenosine phosphosulphate reductase" evidence="1">
    <location>
        <begin position="4"/>
        <end position="213"/>
    </location>
</feature>
<dbReference type="Pfam" id="PF01507">
    <property type="entry name" value="PAPS_reduct"/>
    <property type="match status" value="1"/>
</dbReference>
<dbReference type="InterPro" id="IPR050128">
    <property type="entry name" value="Sulfate_adenylyltrnsfr_sub2"/>
</dbReference>
<name>A0A6L6YGB0_9BURK</name>
<comment type="caution">
    <text evidence="2">The sequence shown here is derived from an EMBL/GenBank/DDBJ whole genome shotgun (WGS) entry which is preliminary data.</text>
</comment>
<evidence type="ECO:0000259" key="1">
    <source>
        <dbReference type="Pfam" id="PF01507"/>
    </source>
</evidence>
<dbReference type="PANTHER" id="PTHR43196:SF2">
    <property type="entry name" value="PHOSPHOADENOSINE PHOSPHOSULFATE REDUCTASE"/>
    <property type="match status" value="1"/>
</dbReference>
<proteinExistence type="predicted"/>
<organism evidence="2 3">
    <name type="scientific">Parasutterella muris</name>
    <dbReference type="NCBI Taxonomy" id="2565572"/>
    <lineage>
        <taxon>Bacteria</taxon>
        <taxon>Pseudomonadati</taxon>
        <taxon>Pseudomonadota</taxon>
        <taxon>Betaproteobacteria</taxon>
        <taxon>Burkholderiales</taxon>
        <taxon>Sutterellaceae</taxon>
        <taxon>Parasutterella</taxon>
    </lineage>
</organism>
<keyword evidence="3" id="KW-1185">Reference proteome</keyword>
<dbReference type="Gene3D" id="3.40.50.620">
    <property type="entry name" value="HUPs"/>
    <property type="match status" value="1"/>
</dbReference>
<dbReference type="Proteomes" id="UP000472580">
    <property type="component" value="Unassembled WGS sequence"/>
</dbReference>
<reference evidence="2 3" key="1">
    <citation type="submission" date="2019-12" db="EMBL/GenBank/DDBJ databases">
        <title>Microbes associate with the intestines of laboratory mice.</title>
        <authorList>
            <person name="Navarre W."/>
            <person name="Wong E."/>
        </authorList>
    </citation>
    <scope>NUCLEOTIDE SEQUENCE [LARGE SCALE GENOMIC DNA]</scope>
    <source>
        <strain evidence="2 3">NM82_D38</strain>
    </source>
</reference>
<evidence type="ECO:0000313" key="3">
    <source>
        <dbReference type="Proteomes" id="UP000472580"/>
    </source>
</evidence>
<dbReference type="RefSeq" id="WP_160334818.1">
    <property type="nucleotide sequence ID" value="NZ_WSRP01000009.1"/>
</dbReference>
<dbReference type="AlphaFoldDB" id="A0A6L6YGB0"/>